<sequence length="196" mass="20915">MTWSSSVGIAVNAKLEALADIFVVGSTTSYCDEFVGPRRVDRYDQAVKWLLAGHNRVVPARKKKVHRHQPVCRSNLLGIGVTVDGVGLDASLQAMEGQGLQGRCLDDTECAANAACVTVDTGMPTTDSPCTANKPVCGGRTFGHCPSQVPPRHLIKSKLTSSQDAEIGNMMCVFVETKKIRNVVCCPNSGGTQLLV</sequence>
<dbReference type="Proteomes" id="UP000285712">
    <property type="component" value="Unassembled WGS sequence"/>
</dbReference>
<comment type="caution">
    <text evidence="2">The sequence shown here is derived from an EMBL/GenBank/DDBJ whole genome shotgun (WGS) entry which is preliminary data.</text>
</comment>
<evidence type="ECO:0000313" key="3">
    <source>
        <dbReference type="Proteomes" id="UP000285430"/>
    </source>
</evidence>
<evidence type="ECO:0000313" key="4">
    <source>
        <dbReference type="Proteomes" id="UP000285712"/>
    </source>
</evidence>
<reference evidence="3 4" key="1">
    <citation type="submission" date="2018-08" db="EMBL/GenBank/DDBJ databases">
        <title>Aphanomyces genome sequencing and annotation.</title>
        <authorList>
            <person name="Minardi D."/>
            <person name="Oidtmann B."/>
            <person name="Van Der Giezen M."/>
            <person name="Studholme D.J."/>
        </authorList>
    </citation>
    <scope>NUCLEOTIDE SEQUENCE [LARGE SCALE GENOMIC DNA]</scope>
    <source>
        <strain evidence="2 3">Da</strain>
        <strain evidence="1 4">Sv</strain>
    </source>
</reference>
<evidence type="ECO:0000313" key="2">
    <source>
        <dbReference type="EMBL" id="RHZ15635.1"/>
    </source>
</evidence>
<dbReference type="VEuPathDB" id="FungiDB:H257_08559"/>
<evidence type="ECO:0000313" key="1">
    <source>
        <dbReference type="EMBL" id="RHY95377.1"/>
    </source>
</evidence>
<protein>
    <submittedName>
        <fullName evidence="2">Uncharacterized protein</fullName>
    </submittedName>
</protein>
<accession>A0A3R6YIP6</accession>
<dbReference type="EMBL" id="QUTG01002634">
    <property type="protein sequence ID" value="RHY95377.1"/>
    <property type="molecule type" value="Genomic_DNA"/>
</dbReference>
<dbReference type="Proteomes" id="UP000285430">
    <property type="component" value="Unassembled WGS sequence"/>
</dbReference>
<name>A0A3R6YIP6_APHAT</name>
<gene>
    <name evidence="1" type="ORF">DYB35_008226</name>
    <name evidence="2" type="ORF">DYB37_008795</name>
</gene>
<organism evidence="2 3">
    <name type="scientific">Aphanomyces astaci</name>
    <name type="common">Crayfish plague agent</name>
    <dbReference type="NCBI Taxonomy" id="112090"/>
    <lineage>
        <taxon>Eukaryota</taxon>
        <taxon>Sar</taxon>
        <taxon>Stramenopiles</taxon>
        <taxon>Oomycota</taxon>
        <taxon>Saprolegniomycetes</taxon>
        <taxon>Saprolegniales</taxon>
        <taxon>Verrucalvaceae</taxon>
        <taxon>Aphanomyces</taxon>
    </lineage>
</organism>
<dbReference type="EMBL" id="QUTH01004085">
    <property type="protein sequence ID" value="RHZ15635.1"/>
    <property type="molecule type" value="Genomic_DNA"/>
</dbReference>
<dbReference type="AlphaFoldDB" id="A0A3R6YIP6"/>
<dbReference type="VEuPathDB" id="FungiDB:H257_08560"/>
<proteinExistence type="predicted"/>